<dbReference type="EMBL" id="JAPQKT010000003">
    <property type="protein sequence ID" value="KAJ5235429.1"/>
    <property type="molecule type" value="Genomic_DNA"/>
</dbReference>
<name>A0A9W9P4T8_PENCI</name>
<accession>A0A9W9P4T8</accession>
<proteinExistence type="predicted"/>
<evidence type="ECO:0000313" key="2">
    <source>
        <dbReference type="EMBL" id="KAJ5235429.1"/>
    </source>
</evidence>
<dbReference type="GeneID" id="81382684"/>
<dbReference type="RefSeq" id="XP_056502929.1">
    <property type="nucleotide sequence ID" value="XM_056643517.1"/>
</dbReference>
<comment type="caution">
    <text evidence="2">The sequence shown here is derived from an EMBL/GenBank/DDBJ whole genome shotgun (WGS) entry which is preliminary data.</text>
</comment>
<dbReference type="OrthoDB" id="4348334at2759"/>
<dbReference type="AlphaFoldDB" id="A0A9W9P4T8"/>
<dbReference type="Proteomes" id="UP001147733">
    <property type="component" value="Unassembled WGS sequence"/>
</dbReference>
<feature type="region of interest" description="Disordered" evidence="1">
    <location>
        <begin position="66"/>
        <end position="102"/>
    </location>
</feature>
<protein>
    <recommendedName>
        <fullName evidence="4">MADS-box domain-containing protein</fullName>
    </recommendedName>
</protein>
<keyword evidence="3" id="KW-1185">Reference proteome</keyword>
<evidence type="ECO:0000313" key="3">
    <source>
        <dbReference type="Proteomes" id="UP001147733"/>
    </source>
</evidence>
<organism evidence="2 3">
    <name type="scientific">Penicillium citrinum</name>
    <dbReference type="NCBI Taxonomy" id="5077"/>
    <lineage>
        <taxon>Eukaryota</taxon>
        <taxon>Fungi</taxon>
        <taxon>Dikarya</taxon>
        <taxon>Ascomycota</taxon>
        <taxon>Pezizomycotina</taxon>
        <taxon>Eurotiomycetes</taxon>
        <taxon>Eurotiomycetidae</taxon>
        <taxon>Eurotiales</taxon>
        <taxon>Aspergillaceae</taxon>
        <taxon>Penicillium</taxon>
    </lineage>
</organism>
<reference evidence="2" key="1">
    <citation type="submission" date="2022-11" db="EMBL/GenBank/DDBJ databases">
        <authorList>
            <person name="Petersen C."/>
        </authorList>
    </citation>
    <scope>NUCLEOTIDE SEQUENCE</scope>
    <source>
        <strain evidence="2">IBT 23319</strain>
    </source>
</reference>
<gene>
    <name evidence="2" type="ORF">N7469_004597</name>
</gene>
<evidence type="ECO:0008006" key="4">
    <source>
        <dbReference type="Google" id="ProtNLM"/>
    </source>
</evidence>
<sequence length="132" mass="15483">MGGPDLNKNPRAHELSDKCGAKVYLVIDHEREFFVYNSVDDADWPPADSLLEAHYPHLDRKGFKEMQQETRKEMRKEMQREMQTEEQKEIEKPLPGPHDPDRSVQWLAARWEHLRSLEELHEAMEVAFDASG</sequence>
<reference evidence="2" key="2">
    <citation type="journal article" date="2023" name="IMA Fungus">
        <title>Comparative genomic study of the Penicillium genus elucidates a diverse pangenome and 15 lateral gene transfer events.</title>
        <authorList>
            <person name="Petersen C."/>
            <person name="Sorensen T."/>
            <person name="Nielsen M.R."/>
            <person name="Sondergaard T.E."/>
            <person name="Sorensen J.L."/>
            <person name="Fitzpatrick D.A."/>
            <person name="Frisvad J.C."/>
            <person name="Nielsen K.L."/>
        </authorList>
    </citation>
    <scope>NUCLEOTIDE SEQUENCE</scope>
    <source>
        <strain evidence="2">IBT 23319</strain>
    </source>
</reference>
<evidence type="ECO:0000256" key="1">
    <source>
        <dbReference type="SAM" id="MobiDB-lite"/>
    </source>
</evidence>